<dbReference type="SUPFAM" id="SSF56784">
    <property type="entry name" value="HAD-like"/>
    <property type="match status" value="1"/>
</dbReference>
<name>B4VVX4_9CYAN</name>
<dbReference type="GO" id="GO:0004805">
    <property type="term" value="F:trehalose-phosphatase activity"/>
    <property type="evidence" value="ECO:0007669"/>
    <property type="project" value="InterPro"/>
</dbReference>
<protein>
    <submittedName>
        <fullName evidence="1">Uncharacterized protein</fullName>
    </submittedName>
</protein>
<dbReference type="PANTHER" id="PTHR43768:SF3">
    <property type="entry name" value="TREHALOSE 6-PHOSPHATE PHOSPHATASE"/>
    <property type="match status" value="1"/>
</dbReference>
<sequence length="113" mass="12081">MEPENAIAVEDAISGVKAGKAGQFGLVVGVVRDGGGDALRHHGADVVVRDLRDISVTPEKTTQSLPSALEQIGSIENRLRDRQLALFTDYDGTLTPIVQRPEAATLSQDMRSL</sequence>
<dbReference type="AlphaFoldDB" id="B4VVX4"/>
<reference evidence="1 2" key="1">
    <citation type="submission" date="2008-07" db="EMBL/GenBank/DDBJ databases">
        <authorList>
            <person name="Tandeau de Marsac N."/>
            <person name="Ferriera S."/>
            <person name="Johnson J."/>
            <person name="Kravitz S."/>
            <person name="Beeson K."/>
            <person name="Sutton G."/>
            <person name="Rogers Y.-H."/>
            <person name="Friedman R."/>
            <person name="Frazier M."/>
            <person name="Venter J.C."/>
        </authorList>
    </citation>
    <scope>NUCLEOTIDE SEQUENCE [LARGE SCALE GENOMIC DNA]</scope>
    <source>
        <strain evidence="1 2">PCC 7420</strain>
    </source>
</reference>
<dbReference type="eggNOG" id="COG1877">
    <property type="taxonomic scope" value="Bacteria"/>
</dbReference>
<dbReference type="InterPro" id="IPR036412">
    <property type="entry name" value="HAD-like_sf"/>
</dbReference>
<gene>
    <name evidence="1" type="ORF">MC7420_5842</name>
</gene>
<organism evidence="1 2">
    <name type="scientific">Coleofasciculus chthonoplastes PCC 7420</name>
    <dbReference type="NCBI Taxonomy" id="118168"/>
    <lineage>
        <taxon>Bacteria</taxon>
        <taxon>Bacillati</taxon>
        <taxon>Cyanobacteriota</taxon>
        <taxon>Cyanophyceae</taxon>
        <taxon>Coleofasciculales</taxon>
        <taxon>Coleofasciculaceae</taxon>
        <taxon>Coleofasciculus</taxon>
    </lineage>
</organism>
<dbReference type="PANTHER" id="PTHR43768">
    <property type="entry name" value="TREHALOSE 6-PHOSPHATE PHOSPHATASE"/>
    <property type="match status" value="1"/>
</dbReference>
<keyword evidence="2" id="KW-1185">Reference proteome</keyword>
<dbReference type="Gene3D" id="3.40.50.1000">
    <property type="entry name" value="HAD superfamily/HAD-like"/>
    <property type="match status" value="2"/>
</dbReference>
<evidence type="ECO:0000313" key="2">
    <source>
        <dbReference type="Proteomes" id="UP000003835"/>
    </source>
</evidence>
<dbReference type="Proteomes" id="UP000003835">
    <property type="component" value="Unassembled WGS sequence"/>
</dbReference>
<dbReference type="InterPro" id="IPR023214">
    <property type="entry name" value="HAD_sf"/>
</dbReference>
<dbReference type="InterPro" id="IPR044651">
    <property type="entry name" value="OTSB-like"/>
</dbReference>
<evidence type="ECO:0000313" key="1">
    <source>
        <dbReference type="EMBL" id="EDX73962.1"/>
    </source>
</evidence>
<dbReference type="HOGENOM" id="CLU_2129203_0_0_3"/>
<accession>B4VVX4</accession>
<dbReference type="STRING" id="118168.MC7420_5842"/>
<dbReference type="GO" id="GO:0005992">
    <property type="term" value="P:trehalose biosynthetic process"/>
    <property type="evidence" value="ECO:0007669"/>
    <property type="project" value="InterPro"/>
</dbReference>
<proteinExistence type="predicted"/>
<dbReference type="EMBL" id="DS989855">
    <property type="protein sequence ID" value="EDX73962.1"/>
    <property type="molecule type" value="Genomic_DNA"/>
</dbReference>